<sequence length="239" mass="27691">MQLILEQEEGKNLKEEELHDAAIGSIVNSIDWSKFTFLTLKRDEGNWIEISGNLAEDGLAILIEKEGVQEISEFPPESVSEVEEVLVDYYNGRMDRISRYFEPKYRPFHLDMAESRMIIEYPSLTRRIIVKLASVVFALSLVAFVYWALNLWFTHDFKFLGHDTAITAATVVETKYRPYMKSMVQIAKYEFVIDDKTYEGYFRAATSTTRKHNVGDRVKIKYAIDDPSISRRLATYVSD</sequence>
<evidence type="ECO:0000256" key="1">
    <source>
        <dbReference type="SAM" id="Phobius"/>
    </source>
</evidence>
<organism evidence="2 3">
    <name type="scientific">Reichenbachiella ulvae</name>
    <dbReference type="NCBI Taxonomy" id="2980104"/>
    <lineage>
        <taxon>Bacteria</taxon>
        <taxon>Pseudomonadati</taxon>
        <taxon>Bacteroidota</taxon>
        <taxon>Cytophagia</taxon>
        <taxon>Cytophagales</taxon>
        <taxon>Reichenbachiellaceae</taxon>
        <taxon>Reichenbachiella</taxon>
    </lineage>
</organism>
<gene>
    <name evidence="2" type="ORF">N7U62_07980</name>
</gene>
<evidence type="ECO:0008006" key="4">
    <source>
        <dbReference type="Google" id="ProtNLM"/>
    </source>
</evidence>
<keyword evidence="3" id="KW-1185">Reference proteome</keyword>
<protein>
    <recommendedName>
        <fullName evidence="4">DUF3592 domain-containing protein</fullName>
    </recommendedName>
</protein>
<feature type="transmembrane region" description="Helical" evidence="1">
    <location>
        <begin position="128"/>
        <end position="149"/>
    </location>
</feature>
<keyword evidence="1" id="KW-0472">Membrane</keyword>
<comment type="caution">
    <text evidence="2">The sequence shown here is derived from an EMBL/GenBank/DDBJ whole genome shotgun (WGS) entry which is preliminary data.</text>
</comment>
<dbReference type="RefSeq" id="WP_264137407.1">
    <property type="nucleotide sequence ID" value="NZ_JAOYOD010000001.1"/>
</dbReference>
<accession>A0ABT3CSN6</accession>
<evidence type="ECO:0000313" key="3">
    <source>
        <dbReference type="Proteomes" id="UP001300692"/>
    </source>
</evidence>
<proteinExistence type="predicted"/>
<reference evidence="2 3" key="1">
    <citation type="submission" date="2022-10" db="EMBL/GenBank/DDBJ databases">
        <title>Comparative genomics and taxonomic characterization of three novel marine species of genus Reichenbachiella exhibiting antioxidant and polysaccharide degradation activities.</title>
        <authorList>
            <person name="Muhammad N."/>
            <person name="Lee Y.-J."/>
            <person name="Ko J."/>
            <person name="Kim S.-G."/>
        </authorList>
    </citation>
    <scope>NUCLEOTIDE SEQUENCE [LARGE SCALE GENOMIC DNA]</scope>
    <source>
        <strain evidence="2 3">ABR2-5</strain>
    </source>
</reference>
<dbReference type="Proteomes" id="UP001300692">
    <property type="component" value="Unassembled WGS sequence"/>
</dbReference>
<keyword evidence="1" id="KW-0812">Transmembrane</keyword>
<name>A0ABT3CSN6_9BACT</name>
<keyword evidence="1" id="KW-1133">Transmembrane helix</keyword>
<evidence type="ECO:0000313" key="2">
    <source>
        <dbReference type="EMBL" id="MCV9386596.1"/>
    </source>
</evidence>
<dbReference type="EMBL" id="JAOYOD010000001">
    <property type="protein sequence ID" value="MCV9386596.1"/>
    <property type="molecule type" value="Genomic_DNA"/>
</dbReference>